<keyword evidence="1" id="KW-1133">Transmembrane helix</keyword>
<dbReference type="AlphaFoldDB" id="A0AAV4UHD8"/>
<dbReference type="InterPro" id="IPR035897">
    <property type="entry name" value="Toll_tir_struct_dom_sf"/>
</dbReference>
<evidence type="ECO:0000256" key="1">
    <source>
        <dbReference type="SAM" id="Phobius"/>
    </source>
</evidence>
<comment type="caution">
    <text evidence="2">The sequence shown here is derived from an EMBL/GenBank/DDBJ whole genome shotgun (WGS) entry which is preliminary data.</text>
</comment>
<keyword evidence="1" id="KW-0472">Membrane</keyword>
<evidence type="ECO:0000313" key="3">
    <source>
        <dbReference type="Proteomes" id="UP001054837"/>
    </source>
</evidence>
<reference evidence="2 3" key="1">
    <citation type="submission" date="2021-06" db="EMBL/GenBank/DDBJ databases">
        <title>Caerostris darwini draft genome.</title>
        <authorList>
            <person name="Kono N."/>
            <person name="Arakawa K."/>
        </authorList>
    </citation>
    <scope>NUCLEOTIDE SEQUENCE [LARGE SCALE GENOMIC DNA]</scope>
</reference>
<proteinExistence type="predicted"/>
<dbReference type="EMBL" id="BPLQ01011262">
    <property type="protein sequence ID" value="GIY57034.1"/>
    <property type="molecule type" value="Genomic_DNA"/>
</dbReference>
<accession>A0AAV4UHD8</accession>
<gene>
    <name evidence="2" type="primary">X975_13682</name>
    <name evidence="2" type="ORF">CDAR_275691</name>
</gene>
<keyword evidence="1" id="KW-0812">Transmembrane</keyword>
<protein>
    <submittedName>
        <fullName evidence="2">Protein toll</fullName>
    </submittedName>
</protein>
<name>A0AAV4UHD8_9ARAC</name>
<feature type="transmembrane region" description="Helical" evidence="1">
    <location>
        <begin position="39"/>
        <end position="61"/>
    </location>
</feature>
<dbReference type="SUPFAM" id="SSF52200">
    <property type="entry name" value="Toll/Interleukin receptor TIR domain"/>
    <property type="match status" value="1"/>
</dbReference>
<organism evidence="2 3">
    <name type="scientific">Caerostris darwini</name>
    <dbReference type="NCBI Taxonomy" id="1538125"/>
    <lineage>
        <taxon>Eukaryota</taxon>
        <taxon>Metazoa</taxon>
        <taxon>Ecdysozoa</taxon>
        <taxon>Arthropoda</taxon>
        <taxon>Chelicerata</taxon>
        <taxon>Arachnida</taxon>
        <taxon>Araneae</taxon>
        <taxon>Araneomorphae</taxon>
        <taxon>Entelegynae</taxon>
        <taxon>Araneoidea</taxon>
        <taxon>Araneidae</taxon>
        <taxon>Caerostris</taxon>
    </lineage>
</organism>
<sequence>MLDVNETRCGPDMPNSRGLAERAIWLLPDRELCPDNTGLYISMGFGFFSLVLAVAGGIIAWTRYKMNVKVWLYSHGVTWIKEKDIDRDKEFDVFISFSHKDQDLVIQELIEESVLMRHDIIETSHQIGINV</sequence>
<evidence type="ECO:0000313" key="2">
    <source>
        <dbReference type="EMBL" id="GIY57034.1"/>
    </source>
</evidence>
<dbReference type="Proteomes" id="UP001054837">
    <property type="component" value="Unassembled WGS sequence"/>
</dbReference>
<keyword evidence="3" id="KW-1185">Reference proteome</keyword>